<keyword evidence="3" id="KW-1185">Reference proteome</keyword>
<dbReference type="AlphaFoldDB" id="A0A8T0HK31"/>
<accession>A0A8T0HK31</accession>
<keyword evidence="1" id="KW-0812">Transmembrane</keyword>
<comment type="caution">
    <text evidence="2">The sequence shown here is derived from an EMBL/GenBank/DDBJ whole genome shotgun (WGS) entry which is preliminary data.</text>
</comment>
<keyword evidence="1" id="KW-0472">Membrane</keyword>
<protein>
    <submittedName>
        <fullName evidence="2">Uncharacterized protein</fullName>
    </submittedName>
</protein>
<sequence length="102" mass="11950">MSIFVAIDNFLFSAHMNMFVQFIFRVVIFENEACRDCKHFLYVLVYQIGTMHHNLVILNLDTEYHCRCSPGTTHFHVARDVLGMVIAFVWSFQLLIESSLVF</sequence>
<dbReference type="EMBL" id="CM026427">
    <property type="protein sequence ID" value="KAG0571152.1"/>
    <property type="molecule type" value="Genomic_DNA"/>
</dbReference>
<reference evidence="2 3" key="1">
    <citation type="submission" date="2020-06" db="EMBL/GenBank/DDBJ databases">
        <title>WGS assembly of Ceratodon purpureus strain R40.</title>
        <authorList>
            <person name="Carey S.B."/>
            <person name="Jenkins J."/>
            <person name="Shu S."/>
            <person name="Lovell J.T."/>
            <person name="Sreedasyam A."/>
            <person name="Maumus F."/>
            <person name="Tiley G.P."/>
            <person name="Fernandez-Pozo N."/>
            <person name="Barry K."/>
            <person name="Chen C."/>
            <person name="Wang M."/>
            <person name="Lipzen A."/>
            <person name="Daum C."/>
            <person name="Saski C.A."/>
            <person name="Payton A.C."/>
            <person name="Mcbreen J.C."/>
            <person name="Conrad R.E."/>
            <person name="Kollar L.M."/>
            <person name="Olsson S."/>
            <person name="Huttunen S."/>
            <person name="Landis J.B."/>
            <person name="Wickett N.J."/>
            <person name="Johnson M.G."/>
            <person name="Rensing S.A."/>
            <person name="Grimwood J."/>
            <person name="Schmutz J."/>
            <person name="Mcdaniel S.F."/>
        </authorList>
    </citation>
    <scope>NUCLEOTIDE SEQUENCE [LARGE SCALE GENOMIC DNA]</scope>
    <source>
        <strain evidence="2 3">R40</strain>
    </source>
</reference>
<evidence type="ECO:0000256" key="1">
    <source>
        <dbReference type="SAM" id="Phobius"/>
    </source>
</evidence>
<evidence type="ECO:0000313" key="3">
    <source>
        <dbReference type="Proteomes" id="UP000822688"/>
    </source>
</evidence>
<evidence type="ECO:0000313" key="2">
    <source>
        <dbReference type="EMBL" id="KAG0571152.1"/>
    </source>
</evidence>
<organism evidence="2 3">
    <name type="scientific">Ceratodon purpureus</name>
    <name type="common">Fire moss</name>
    <name type="synonym">Dicranum purpureum</name>
    <dbReference type="NCBI Taxonomy" id="3225"/>
    <lineage>
        <taxon>Eukaryota</taxon>
        <taxon>Viridiplantae</taxon>
        <taxon>Streptophyta</taxon>
        <taxon>Embryophyta</taxon>
        <taxon>Bryophyta</taxon>
        <taxon>Bryophytina</taxon>
        <taxon>Bryopsida</taxon>
        <taxon>Dicranidae</taxon>
        <taxon>Pseudoditrichales</taxon>
        <taxon>Ditrichaceae</taxon>
        <taxon>Ceratodon</taxon>
    </lineage>
</organism>
<dbReference type="Proteomes" id="UP000822688">
    <property type="component" value="Chromosome 6"/>
</dbReference>
<gene>
    <name evidence="2" type="ORF">KC19_6G215200</name>
</gene>
<name>A0A8T0HK31_CERPU</name>
<proteinExistence type="predicted"/>
<feature type="transmembrane region" description="Helical" evidence="1">
    <location>
        <begin position="6"/>
        <end position="28"/>
    </location>
</feature>
<keyword evidence="1" id="KW-1133">Transmembrane helix</keyword>